<evidence type="ECO:0008006" key="4">
    <source>
        <dbReference type="Google" id="ProtNLM"/>
    </source>
</evidence>
<organism evidence="2 3">
    <name type="scientific">Streptomyces smaragdinus</name>
    <dbReference type="NCBI Taxonomy" id="2585196"/>
    <lineage>
        <taxon>Bacteria</taxon>
        <taxon>Bacillati</taxon>
        <taxon>Actinomycetota</taxon>
        <taxon>Actinomycetes</taxon>
        <taxon>Kitasatosporales</taxon>
        <taxon>Streptomycetaceae</taxon>
        <taxon>Streptomyces</taxon>
    </lineage>
</organism>
<keyword evidence="3" id="KW-1185">Reference proteome</keyword>
<evidence type="ECO:0000313" key="2">
    <source>
        <dbReference type="EMBL" id="MQY14800.1"/>
    </source>
</evidence>
<feature type="transmembrane region" description="Helical" evidence="1">
    <location>
        <begin position="47"/>
        <end position="71"/>
    </location>
</feature>
<keyword evidence="1" id="KW-1133">Transmembrane helix</keyword>
<dbReference type="RefSeq" id="WP_153455724.1">
    <property type="nucleotide sequence ID" value="NZ_WEGJ01000025.1"/>
</dbReference>
<dbReference type="Proteomes" id="UP000466345">
    <property type="component" value="Unassembled WGS sequence"/>
</dbReference>
<reference evidence="2 3" key="1">
    <citation type="submission" date="2019-10" db="EMBL/GenBank/DDBJ databases">
        <title>Streptomyces smaragdinus sp. nov. and Streptomyces fabii sp. nov., isolated from the gut of fungus growing-termite Macrotermes natalensis.</title>
        <authorList>
            <person name="Schwitalla J."/>
            <person name="Benndorf R."/>
            <person name="Martin K."/>
            <person name="De Beer W."/>
            <person name="Kaster A.-K."/>
            <person name="Vollmers J."/>
            <person name="Poulsen M."/>
            <person name="Beemelmanns C."/>
        </authorList>
    </citation>
    <scope>NUCLEOTIDE SEQUENCE [LARGE SCALE GENOMIC DNA]</scope>
    <source>
        <strain evidence="2 3">RB5</strain>
    </source>
</reference>
<proteinExistence type="predicted"/>
<gene>
    <name evidence="2" type="ORF">SRB5_49760</name>
</gene>
<name>A0A7K0CMT6_9ACTN</name>
<sequence length="82" mass="9077">MWRRNGFVLRSLVRSEVRASEWASTAGARLRRRYRGGGERGQTVVEYLGIIVVVVAIIVILLNAGLGNTILNKIQAQIAKLT</sequence>
<evidence type="ECO:0000313" key="3">
    <source>
        <dbReference type="Proteomes" id="UP000466345"/>
    </source>
</evidence>
<accession>A0A7K0CMT6</accession>
<keyword evidence="1" id="KW-0472">Membrane</keyword>
<dbReference type="EMBL" id="WEGJ01000025">
    <property type="protein sequence ID" value="MQY14800.1"/>
    <property type="molecule type" value="Genomic_DNA"/>
</dbReference>
<keyword evidence="1" id="KW-0812">Transmembrane</keyword>
<protein>
    <recommendedName>
        <fullName evidence="4">Flp family type IVb pilin</fullName>
    </recommendedName>
</protein>
<comment type="caution">
    <text evidence="2">The sequence shown here is derived from an EMBL/GenBank/DDBJ whole genome shotgun (WGS) entry which is preliminary data.</text>
</comment>
<evidence type="ECO:0000256" key="1">
    <source>
        <dbReference type="SAM" id="Phobius"/>
    </source>
</evidence>
<dbReference type="AlphaFoldDB" id="A0A7K0CMT6"/>